<organism evidence="14 15">
    <name type="scientific">Anoxybacter fermentans</name>
    <dbReference type="NCBI Taxonomy" id="1323375"/>
    <lineage>
        <taxon>Bacteria</taxon>
        <taxon>Bacillati</taxon>
        <taxon>Bacillota</taxon>
        <taxon>Clostridia</taxon>
        <taxon>Halanaerobiales</taxon>
        <taxon>Anoxybacter</taxon>
    </lineage>
</organism>
<dbReference type="PANTHER" id="PTHR42959">
    <property type="entry name" value="CARBAMOYLTRANSFERASE"/>
    <property type="match status" value="1"/>
</dbReference>
<comment type="pathway">
    <text evidence="1">Protein modification; [NiFe] hydrogenase maturation.</text>
</comment>
<dbReference type="GO" id="GO:0051604">
    <property type="term" value="P:protein maturation"/>
    <property type="evidence" value="ECO:0007669"/>
    <property type="project" value="TreeGrafter"/>
</dbReference>
<dbReference type="InterPro" id="IPR041440">
    <property type="entry name" value="HypF_C"/>
</dbReference>
<dbReference type="InterPro" id="IPR036046">
    <property type="entry name" value="Acylphosphatase-like_dom_sf"/>
</dbReference>
<feature type="domain" description="Acylphosphatase-like" evidence="12">
    <location>
        <begin position="6"/>
        <end position="92"/>
    </location>
</feature>
<dbReference type="SUPFAM" id="SSF54975">
    <property type="entry name" value="Acylphosphatase/BLUF domain-like"/>
    <property type="match status" value="1"/>
</dbReference>
<comment type="similarity">
    <text evidence="3 10">Belongs to the carbamoyltransferase HypF family.</text>
</comment>
<dbReference type="PROSITE" id="PS51163">
    <property type="entry name" value="YRDC"/>
    <property type="match status" value="1"/>
</dbReference>
<feature type="active site" evidence="11">
    <location>
        <position position="21"/>
    </location>
</feature>
<dbReference type="EMBL" id="CP016379">
    <property type="protein sequence ID" value="AZR72934.1"/>
    <property type="molecule type" value="Genomic_DNA"/>
</dbReference>
<dbReference type="OrthoDB" id="9808093at2"/>
<evidence type="ECO:0000256" key="6">
    <source>
        <dbReference type="ARBA" id="ARBA00022771"/>
    </source>
</evidence>
<sequence>MGDRERIAIRINGIVQGVGFRPFIFNLALEHGLTGWVTNDSAGVLIEVEGSGSKLNAFLKDIKLKAPPLAHIVSIKSWSIDPIGDNEFIIRASDRSEKVKTLISPDMALCEDCYREMMDPQDRRYLYPFINCTNCGPRFTIIEEMPYDRLYTTMREFIMCPECQREYDDPKNRRFHAQPNACPVCGPEVWLTDRTGKRVDERSSLDYGLVDEVAATYELCEKVKGDKSIGLLPEWVRPIFQLKTELKKGKIAAVKGLGGYHLVCDALNREAVQNLRKRKYRPDKPLAVMMPNLDVVRRYCQVSSEEEKLLISPVRPIVLLKWKAKGYDGITLEVAPAQSRLGVMLPYTPLHYLLFDESLPVLVMTSGNISGEPIIYDDQEAVERLGDIVDYFLVHNRRIVRPCDDSVQRVDNSPVMIRRSRGYAPIPLRLPAVKEPILACGGEMNNIFALAEKGLVFMSQHIGDLKTKNSLYHYRRMIDEMVKLFEIEPEIVVHDLHPEYISTKFALKKYKDKRLIGVQHHHAHIASCMAEHGLDGQVIGLAFDGTGYGTDGKIWGGEILIASPEKFERWAHLKYLPLPGGDKGVKEPWRIGVAYLLKALPDADWLQELPFWYSLKDEINMLKTIIEKGIKVPETSSMGRLFDAVAAILGIRTRISYEGQAAIELEELAGEELGEPYPFIVEDDSPPFVINPLPIISAIIRDLRAGKKAYKIARRFHGTVVEMALNLCIKIRQELGLQRVVMSGGVFQNRLLSLGLKKCLEGEGFEVFQHCQVPTNDGGLALGQVYVASQCILKKEDTFG</sequence>
<keyword evidence="4" id="KW-0436">Ligase</keyword>
<dbReference type="EC" id="6.2.-.-" evidence="10"/>
<dbReference type="GO" id="GO:0003998">
    <property type="term" value="F:acylphosphatase activity"/>
    <property type="evidence" value="ECO:0007669"/>
    <property type="project" value="UniProtKB-EC"/>
</dbReference>
<feature type="domain" description="YrdC-like" evidence="13">
    <location>
        <begin position="236"/>
        <end position="422"/>
    </location>
</feature>
<dbReference type="Pfam" id="PF01300">
    <property type="entry name" value="Sua5_yciO_yrdC"/>
    <property type="match status" value="1"/>
</dbReference>
<comment type="catalytic activity">
    <reaction evidence="9">
        <text>C-terminal L-cysteinyl-[HypE protein] + carbamoyl phosphate + ATP + H2O = C-terminal S-carboxamide-L-cysteinyl-[HypE protein] + AMP + phosphate + diphosphate + H(+)</text>
        <dbReference type="Rhea" id="RHEA:55636"/>
        <dbReference type="Rhea" id="RHEA-COMP:14247"/>
        <dbReference type="Rhea" id="RHEA-COMP:14392"/>
        <dbReference type="ChEBI" id="CHEBI:15377"/>
        <dbReference type="ChEBI" id="CHEBI:15378"/>
        <dbReference type="ChEBI" id="CHEBI:30616"/>
        <dbReference type="ChEBI" id="CHEBI:33019"/>
        <dbReference type="ChEBI" id="CHEBI:43474"/>
        <dbReference type="ChEBI" id="CHEBI:58228"/>
        <dbReference type="ChEBI" id="CHEBI:76913"/>
        <dbReference type="ChEBI" id="CHEBI:139126"/>
        <dbReference type="ChEBI" id="CHEBI:456215"/>
    </reaction>
</comment>
<comment type="catalytic activity">
    <reaction evidence="8 11">
        <text>an acyl phosphate + H2O = a carboxylate + phosphate + H(+)</text>
        <dbReference type="Rhea" id="RHEA:14965"/>
        <dbReference type="ChEBI" id="CHEBI:15377"/>
        <dbReference type="ChEBI" id="CHEBI:15378"/>
        <dbReference type="ChEBI" id="CHEBI:29067"/>
        <dbReference type="ChEBI" id="CHEBI:43474"/>
        <dbReference type="ChEBI" id="CHEBI:59918"/>
        <dbReference type="EC" id="3.6.1.7"/>
    </reaction>
</comment>
<dbReference type="InterPro" id="IPR017968">
    <property type="entry name" value="Acylphosphatase_CS"/>
</dbReference>
<feature type="active site" evidence="11">
    <location>
        <position position="39"/>
    </location>
</feature>
<reference evidence="14 15" key="1">
    <citation type="submission" date="2016-07" db="EMBL/GenBank/DDBJ databases">
        <title>Genome and transcriptome analysis of iron-reducing fermentative bacteria Anoxybacter fermentans.</title>
        <authorList>
            <person name="Zeng X."/>
            <person name="Shao Z."/>
        </authorList>
    </citation>
    <scope>NUCLEOTIDE SEQUENCE [LARGE SCALE GENOMIC DNA]</scope>
    <source>
        <strain evidence="14 15">DY22613</strain>
    </source>
</reference>
<dbReference type="RefSeq" id="WP_127016267.1">
    <property type="nucleotide sequence ID" value="NZ_CP016379.1"/>
</dbReference>
<dbReference type="GO" id="GO:0016743">
    <property type="term" value="F:carboxyl- or carbamoyltransferase activity"/>
    <property type="evidence" value="ECO:0007669"/>
    <property type="project" value="UniProtKB-UniRule"/>
</dbReference>
<dbReference type="KEGG" id="aft:BBF96_05725"/>
<dbReference type="AlphaFoldDB" id="A0A3S9SXJ1"/>
<dbReference type="PIRSF" id="PIRSF006256">
    <property type="entry name" value="CMPcnvr_hdrg_mat"/>
    <property type="match status" value="1"/>
</dbReference>
<keyword evidence="5" id="KW-0479">Metal-binding</keyword>
<dbReference type="InterPro" id="IPR017945">
    <property type="entry name" value="DHBP_synth_RibB-like_a/b_dom"/>
</dbReference>
<accession>A0A3S9SXJ1</accession>
<dbReference type="Gene3D" id="3.90.870.50">
    <property type="match status" value="1"/>
</dbReference>
<evidence type="ECO:0000313" key="15">
    <source>
        <dbReference type="Proteomes" id="UP000267250"/>
    </source>
</evidence>
<dbReference type="Gene3D" id="3.30.110.120">
    <property type="match status" value="1"/>
</dbReference>
<evidence type="ECO:0000256" key="1">
    <source>
        <dbReference type="ARBA" id="ARBA00004711"/>
    </source>
</evidence>
<evidence type="ECO:0000313" key="14">
    <source>
        <dbReference type="EMBL" id="AZR72934.1"/>
    </source>
</evidence>
<evidence type="ECO:0000259" key="12">
    <source>
        <dbReference type="PROSITE" id="PS51160"/>
    </source>
</evidence>
<evidence type="ECO:0000256" key="9">
    <source>
        <dbReference type="ARBA" id="ARBA00048220"/>
    </source>
</evidence>
<protein>
    <recommendedName>
        <fullName evidence="10">Carbamoyltransferase</fullName>
        <ecNumber evidence="10">6.2.-.-</ecNumber>
    </recommendedName>
</protein>
<evidence type="ECO:0000256" key="7">
    <source>
        <dbReference type="ARBA" id="ARBA00022833"/>
    </source>
</evidence>
<keyword evidence="15" id="KW-1185">Reference proteome</keyword>
<evidence type="ECO:0000256" key="10">
    <source>
        <dbReference type="PIRNR" id="PIRNR006256"/>
    </source>
</evidence>
<evidence type="ECO:0000256" key="5">
    <source>
        <dbReference type="ARBA" id="ARBA00022723"/>
    </source>
</evidence>
<dbReference type="InterPro" id="IPR055128">
    <property type="entry name" value="HypF_C_2"/>
</dbReference>
<evidence type="ECO:0000256" key="3">
    <source>
        <dbReference type="ARBA" id="ARBA00008097"/>
    </source>
</evidence>
<dbReference type="InterPro" id="IPR051060">
    <property type="entry name" value="Carbamoyltrans_HypF-like"/>
</dbReference>
<dbReference type="PANTHER" id="PTHR42959:SF1">
    <property type="entry name" value="CARBAMOYLTRANSFERASE HYPF"/>
    <property type="match status" value="1"/>
</dbReference>
<dbReference type="FunFam" id="3.30.420.40:FF:000124">
    <property type="entry name" value="Carbamoyltransferase HypF"/>
    <property type="match status" value="1"/>
</dbReference>
<gene>
    <name evidence="14" type="ORF">BBF96_05725</name>
</gene>
<keyword evidence="14" id="KW-0808">Transferase</keyword>
<keyword evidence="6" id="KW-0863">Zinc-finger</keyword>
<dbReference type="Gene3D" id="3.30.420.40">
    <property type="match status" value="1"/>
</dbReference>
<comment type="similarity">
    <text evidence="2">Belongs to the acylphosphatase family.</text>
</comment>
<keyword evidence="11" id="KW-0378">Hydrolase</keyword>
<dbReference type="UniPathway" id="UPA00335"/>
<dbReference type="NCBIfam" id="TIGR00143">
    <property type="entry name" value="hypF"/>
    <property type="match status" value="1"/>
</dbReference>
<dbReference type="Pfam" id="PF07503">
    <property type="entry name" value="zf-HYPF"/>
    <property type="match status" value="2"/>
</dbReference>
<dbReference type="InterPro" id="IPR001792">
    <property type="entry name" value="Acylphosphatase-like_dom"/>
</dbReference>
<dbReference type="InterPro" id="IPR011125">
    <property type="entry name" value="Znf_HypF"/>
</dbReference>
<evidence type="ECO:0000256" key="2">
    <source>
        <dbReference type="ARBA" id="ARBA00005614"/>
    </source>
</evidence>
<dbReference type="PROSITE" id="PS00150">
    <property type="entry name" value="ACYLPHOSPHATASE_1"/>
    <property type="match status" value="1"/>
</dbReference>
<dbReference type="Pfam" id="PF00708">
    <property type="entry name" value="Acylphosphatase"/>
    <property type="match status" value="1"/>
</dbReference>
<dbReference type="Proteomes" id="UP000267250">
    <property type="component" value="Chromosome"/>
</dbReference>
<dbReference type="Pfam" id="PF22521">
    <property type="entry name" value="HypF_C_2"/>
    <property type="match status" value="1"/>
</dbReference>
<evidence type="ECO:0000256" key="8">
    <source>
        <dbReference type="ARBA" id="ARBA00047645"/>
    </source>
</evidence>
<evidence type="ECO:0000256" key="11">
    <source>
        <dbReference type="PROSITE-ProRule" id="PRU00520"/>
    </source>
</evidence>
<evidence type="ECO:0000256" key="4">
    <source>
        <dbReference type="ARBA" id="ARBA00022598"/>
    </source>
</evidence>
<dbReference type="SUPFAM" id="SSF55821">
    <property type="entry name" value="YrdC/RibB"/>
    <property type="match status" value="1"/>
</dbReference>
<name>A0A3S9SXJ1_9FIRM</name>
<dbReference type="InterPro" id="IPR006070">
    <property type="entry name" value="Sua5-like_dom"/>
</dbReference>
<keyword evidence="7" id="KW-0862">Zinc</keyword>
<dbReference type="Gene3D" id="3.30.420.360">
    <property type="match status" value="1"/>
</dbReference>
<dbReference type="GO" id="GO:0003725">
    <property type="term" value="F:double-stranded RNA binding"/>
    <property type="evidence" value="ECO:0007669"/>
    <property type="project" value="InterPro"/>
</dbReference>
<dbReference type="GO" id="GO:0008270">
    <property type="term" value="F:zinc ion binding"/>
    <property type="evidence" value="ECO:0007669"/>
    <property type="project" value="UniProtKB-KW"/>
</dbReference>
<proteinExistence type="inferred from homology"/>
<dbReference type="GO" id="GO:0016874">
    <property type="term" value="F:ligase activity"/>
    <property type="evidence" value="ECO:0007669"/>
    <property type="project" value="UniProtKB-UniRule"/>
</dbReference>
<dbReference type="PROSITE" id="PS51160">
    <property type="entry name" value="ACYLPHOSPHATASE_3"/>
    <property type="match status" value="1"/>
</dbReference>
<evidence type="ECO:0000259" key="13">
    <source>
        <dbReference type="PROSITE" id="PS51163"/>
    </source>
</evidence>
<dbReference type="InterPro" id="IPR004421">
    <property type="entry name" value="Carbamoyltransferase_HypF"/>
</dbReference>
<dbReference type="Pfam" id="PF17788">
    <property type="entry name" value="HypF_C"/>
    <property type="match status" value="1"/>
</dbReference>